<evidence type="ECO:0000313" key="1">
    <source>
        <dbReference type="Proteomes" id="UP000025227"/>
    </source>
</evidence>
<name>A0A7I4YSI3_HAECO</name>
<sequence length="63" mass="7328">MLRSSEPRCVPSTLVVKCHRRQGPLQFALASEYSFSMRRMQFFLQCFISRSLFKMLAVNSCCC</sequence>
<dbReference type="WBParaSite" id="HCON_00129080-00001">
    <property type="protein sequence ID" value="HCON_00129080-00001"/>
    <property type="gene ID" value="HCON_00129080"/>
</dbReference>
<organism evidence="1 2">
    <name type="scientific">Haemonchus contortus</name>
    <name type="common">Barber pole worm</name>
    <dbReference type="NCBI Taxonomy" id="6289"/>
    <lineage>
        <taxon>Eukaryota</taxon>
        <taxon>Metazoa</taxon>
        <taxon>Ecdysozoa</taxon>
        <taxon>Nematoda</taxon>
        <taxon>Chromadorea</taxon>
        <taxon>Rhabditida</taxon>
        <taxon>Rhabditina</taxon>
        <taxon>Rhabditomorpha</taxon>
        <taxon>Strongyloidea</taxon>
        <taxon>Trichostrongylidae</taxon>
        <taxon>Haemonchus</taxon>
    </lineage>
</organism>
<proteinExistence type="predicted"/>
<dbReference type="AlphaFoldDB" id="A0A7I4YSI3"/>
<evidence type="ECO:0000313" key="2">
    <source>
        <dbReference type="WBParaSite" id="HCON_00129080-00001"/>
    </source>
</evidence>
<keyword evidence="1" id="KW-1185">Reference proteome</keyword>
<reference evidence="2" key="1">
    <citation type="submission" date="2020-12" db="UniProtKB">
        <authorList>
            <consortium name="WormBaseParasite"/>
        </authorList>
    </citation>
    <scope>IDENTIFICATION</scope>
    <source>
        <strain evidence="2">MHco3</strain>
    </source>
</reference>
<protein>
    <submittedName>
        <fullName evidence="2">Ovule protein</fullName>
    </submittedName>
</protein>
<dbReference type="Proteomes" id="UP000025227">
    <property type="component" value="Unplaced"/>
</dbReference>
<accession>A0A7I4YSI3</accession>